<dbReference type="CDD" id="cd00085">
    <property type="entry name" value="HNHc"/>
    <property type="match status" value="1"/>
</dbReference>
<evidence type="ECO:0000313" key="7">
    <source>
        <dbReference type="Proteomes" id="UP000007113"/>
    </source>
</evidence>
<feature type="domain" description="HNH nuclease" evidence="5">
    <location>
        <begin position="53"/>
        <end position="110"/>
    </location>
</feature>
<keyword evidence="6" id="KW-0255">Endonuclease</keyword>
<dbReference type="GO" id="GO:0004519">
    <property type="term" value="F:endonuclease activity"/>
    <property type="evidence" value="ECO:0007669"/>
    <property type="project" value="UniProtKB-KW"/>
</dbReference>
<accession>G8NR87</accession>
<name>G8NR87_GRAMM</name>
<dbReference type="InterPro" id="IPR003615">
    <property type="entry name" value="HNH_nuc"/>
</dbReference>
<dbReference type="SMART" id="SM00507">
    <property type="entry name" value="HNHc"/>
    <property type="match status" value="1"/>
</dbReference>
<dbReference type="STRING" id="682795.AciX8_1828"/>
<dbReference type="GO" id="GO:0016787">
    <property type="term" value="F:hydrolase activity"/>
    <property type="evidence" value="ECO:0007669"/>
    <property type="project" value="UniProtKB-KW"/>
</dbReference>
<dbReference type="Proteomes" id="UP000007113">
    <property type="component" value="Chromosome"/>
</dbReference>
<dbReference type="GO" id="GO:0005829">
    <property type="term" value="C:cytosol"/>
    <property type="evidence" value="ECO:0007669"/>
    <property type="project" value="TreeGrafter"/>
</dbReference>
<dbReference type="PANTHER" id="PTHR41286">
    <property type="entry name" value="HNH NUCLEASE YAJD-RELATED"/>
    <property type="match status" value="1"/>
</dbReference>
<dbReference type="Pfam" id="PF01844">
    <property type="entry name" value="HNH"/>
    <property type="match status" value="1"/>
</dbReference>
<dbReference type="HOGENOM" id="CLU_108879_4_2_0"/>
<protein>
    <recommendedName>
        <fullName evidence="4">Putative HNH nuclease YajD</fullName>
    </recommendedName>
</protein>
<evidence type="ECO:0000259" key="5">
    <source>
        <dbReference type="SMART" id="SM00507"/>
    </source>
</evidence>
<evidence type="ECO:0000256" key="4">
    <source>
        <dbReference type="ARBA" id="ARBA00040194"/>
    </source>
</evidence>
<gene>
    <name evidence="6" type="ordered locus">AciX8_1828</name>
</gene>
<dbReference type="eggNOG" id="COG1403">
    <property type="taxonomic scope" value="Bacteria"/>
</dbReference>
<dbReference type="EMBL" id="CP003130">
    <property type="protein sequence ID" value="AEU36165.1"/>
    <property type="molecule type" value="Genomic_DNA"/>
</dbReference>
<evidence type="ECO:0000313" key="6">
    <source>
        <dbReference type="EMBL" id="AEU36165.1"/>
    </source>
</evidence>
<proteinExistence type="inferred from homology"/>
<dbReference type="KEGG" id="gma:AciX8_1828"/>
<dbReference type="GO" id="GO:0008270">
    <property type="term" value="F:zinc ion binding"/>
    <property type="evidence" value="ECO:0007669"/>
    <property type="project" value="InterPro"/>
</dbReference>
<dbReference type="PANTHER" id="PTHR41286:SF1">
    <property type="entry name" value="HNH NUCLEASE YAJD-RELATED"/>
    <property type="match status" value="1"/>
</dbReference>
<dbReference type="InterPro" id="IPR002711">
    <property type="entry name" value="HNH"/>
</dbReference>
<sequence length="125" mass="13981">MPQAAKRPCKKSGCSELTLSGYCEKHSTTDNLYKYDNHRGSATSRGYGADWNRLRVQALIRDFYLCVRCKANGDIKPATDVDHIRPFNGKDDTLRLDIDNLQSLCKACHSRKTAKEDGGFGHAKS</sequence>
<organism evidence="6 7">
    <name type="scientific">Granulicella mallensis (strain ATCC BAA-1857 / DSM 23137 / MP5ACTX8)</name>
    <dbReference type="NCBI Taxonomy" id="682795"/>
    <lineage>
        <taxon>Bacteria</taxon>
        <taxon>Pseudomonadati</taxon>
        <taxon>Acidobacteriota</taxon>
        <taxon>Terriglobia</taxon>
        <taxon>Terriglobales</taxon>
        <taxon>Acidobacteriaceae</taxon>
        <taxon>Granulicella</taxon>
    </lineage>
</organism>
<keyword evidence="2" id="KW-0378">Hydrolase</keyword>
<keyword evidence="1" id="KW-0540">Nuclease</keyword>
<comment type="similarity">
    <text evidence="3">Belongs to the HNH nuclease family.</text>
</comment>
<evidence type="ECO:0000256" key="2">
    <source>
        <dbReference type="ARBA" id="ARBA00022801"/>
    </source>
</evidence>
<evidence type="ECO:0000256" key="1">
    <source>
        <dbReference type="ARBA" id="ARBA00022722"/>
    </source>
</evidence>
<evidence type="ECO:0000256" key="3">
    <source>
        <dbReference type="ARBA" id="ARBA00038412"/>
    </source>
</evidence>
<dbReference type="Gene3D" id="1.10.30.50">
    <property type="match status" value="1"/>
</dbReference>
<dbReference type="GO" id="GO:0003676">
    <property type="term" value="F:nucleic acid binding"/>
    <property type="evidence" value="ECO:0007669"/>
    <property type="project" value="InterPro"/>
</dbReference>
<keyword evidence="7" id="KW-1185">Reference proteome</keyword>
<reference evidence="6 7" key="1">
    <citation type="submission" date="2011-11" db="EMBL/GenBank/DDBJ databases">
        <title>Complete sequence of Granulicella mallensis MP5ACTX8.</title>
        <authorList>
            <consortium name="US DOE Joint Genome Institute"/>
            <person name="Lucas S."/>
            <person name="Copeland A."/>
            <person name="Lapidus A."/>
            <person name="Cheng J.-F."/>
            <person name="Goodwin L."/>
            <person name="Pitluck S."/>
            <person name="Peters L."/>
            <person name="Lu M."/>
            <person name="Detter J.C."/>
            <person name="Han C."/>
            <person name="Tapia R."/>
            <person name="Land M."/>
            <person name="Hauser L."/>
            <person name="Kyrpides N."/>
            <person name="Ivanova N."/>
            <person name="Mikhailova N."/>
            <person name="Pagani I."/>
            <person name="Rawat S."/>
            <person name="Mannisto M."/>
            <person name="Haggblom M."/>
            <person name="Woyke T."/>
        </authorList>
    </citation>
    <scope>NUCLEOTIDE SEQUENCE [LARGE SCALE GENOMIC DNA]</scope>
    <source>
        <strain evidence="7">ATCC BAA-1857 / DSM 23137 / MP5ACTX8</strain>
    </source>
</reference>
<dbReference type="OrthoDB" id="9779761at2"/>
<dbReference type="AlphaFoldDB" id="G8NR87"/>